<dbReference type="SUPFAM" id="SSF50249">
    <property type="entry name" value="Nucleic acid-binding proteins"/>
    <property type="match status" value="1"/>
</dbReference>
<evidence type="ECO:0000313" key="2">
    <source>
        <dbReference type="EMBL" id="MEL1241685.1"/>
    </source>
</evidence>
<dbReference type="InterPro" id="IPR012340">
    <property type="entry name" value="NA-bd_OB-fold"/>
</dbReference>
<gene>
    <name evidence="2" type="ORF">AAEO59_11550</name>
</gene>
<evidence type="ECO:0000313" key="3">
    <source>
        <dbReference type="Proteomes" id="UP001398556"/>
    </source>
</evidence>
<name>A0ABU9HNF7_9FLAO</name>
<sequence length="1008" mass="119660">MMHLGLVKWFDNDKGFGRVGTVNGDDVFLHIDQFIVKPEKVLKLKALFFDIETNNKGNKATNVSNPDTYEHFLYIMSLVESNPKVNIEFTIKGKSRWGNEYIRKEYRDCSIFDSALYQLLRHKDAETIYNYFTNYFDENHWNSIEKIKKLFSATREAIKDLKVNNTFVDAADNNLPSIISNSELLRKTFKHFLSKINEEFLFELWSNEDHYLVKSRSFIDFNMNNNYFEFPDAIFLKNYEVIDSYSLKKIIALENKENICYKIISNQINDYSAFNNTETLKIVESINCLIESEIFSELYENLISKNIELIITNNSENKDELSRFKEFLTVIGNYKWKYSKLKVIDIVNSKLPNDTIFNFWKETRYFVPGNEFILENINKLTRNDFLNTSLEFRNEFLLSEFQKIKYDNSLSSFCNVIFLVFEISKCEIQIIENEFLESYKVAIWLYNSYFNKNKSNYYQIENNPFEISFTNEHFIQYLVKVENLSEIITLVKIICEIDKIYRSRSTPENTTGLFKFTSIDRTKIIDEVCSKQEFSFEITKLIILKKFLAENAIKENIDIAKCFFPKFINPEEDLVFNELLKFSDFFENNIEYKNNFYTYISELVSFPKLVTLWYYDYINTIDLYQALEFLQTFDDKNQFIFLQKIFSLIHLKKSLISAELFNKFENLASNPSINLNVRIALYVLNSLKLNNQFIQDKTIFELVSQRLNENLNELIDIDELLDKCGGRTWKAFSYDSNNREEWYVNIGGHEFPVSDSQININGKSYWLNKENKSVCINGIYYNFKWSKKRNIFHTENYGIPDGLTFCDAVKSQFDENLKSNFYWCCNSKCYSPCQKNYNPFQWEKYTLRDFIIILGIPFDNDLYYRFVSVVNRVNRLLEKLKCNSCNKLMRDAATSEFAFYRVNTFHCTDSNCSEFHKTVYLTHCLNWRCLNIIDTRVSKACSNGWYICDKCDNCCSQEKIDMRYQNLLTNAAFNPNNPRHQKLKFQVDNKLGHLERNEVYNYKTGEKK</sequence>
<dbReference type="InterPro" id="IPR002059">
    <property type="entry name" value="CSP_DNA-bd"/>
</dbReference>
<dbReference type="CDD" id="cd04458">
    <property type="entry name" value="CSP_CDS"/>
    <property type="match status" value="1"/>
</dbReference>
<reference evidence="2 3" key="1">
    <citation type="submission" date="2024-04" db="EMBL/GenBank/DDBJ databases">
        <title>Flavobacterium sp. DGU99 16S ribosomal RNA gene Genome sequencing and assembly.</title>
        <authorList>
            <person name="Park S."/>
        </authorList>
    </citation>
    <scope>NUCLEOTIDE SEQUENCE [LARGE SCALE GENOMIC DNA]</scope>
    <source>
        <strain evidence="2 3">DGU99</strain>
    </source>
</reference>
<feature type="domain" description="CSD" evidence="1">
    <location>
        <begin position="5"/>
        <end position="65"/>
    </location>
</feature>
<organism evidence="2 3">
    <name type="scientific">Flavobacterium flavipallidum</name>
    <dbReference type="NCBI Taxonomy" id="3139140"/>
    <lineage>
        <taxon>Bacteria</taxon>
        <taxon>Pseudomonadati</taxon>
        <taxon>Bacteroidota</taxon>
        <taxon>Flavobacteriia</taxon>
        <taxon>Flavobacteriales</taxon>
        <taxon>Flavobacteriaceae</taxon>
        <taxon>Flavobacterium</taxon>
    </lineage>
</organism>
<comment type="caution">
    <text evidence="2">The sequence shown here is derived from an EMBL/GenBank/DDBJ whole genome shotgun (WGS) entry which is preliminary data.</text>
</comment>
<dbReference type="Proteomes" id="UP001398556">
    <property type="component" value="Unassembled WGS sequence"/>
</dbReference>
<protein>
    <submittedName>
        <fullName evidence="2">Cold shock domain-containing protein</fullName>
    </submittedName>
</protein>
<dbReference type="Pfam" id="PF00313">
    <property type="entry name" value="CSD"/>
    <property type="match status" value="1"/>
</dbReference>
<dbReference type="RefSeq" id="WP_341700898.1">
    <property type="nucleotide sequence ID" value="NZ_JBBYHU010000024.1"/>
</dbReference>
<dbReference type="EMBL" id="JBBYHU010000024">
    <property type="protein sequence ID" value="MEL1241685.1"/>
    <property type="molecule type" value="Genomic_DNA"/>
</dbReference>
<dbReference type="Gene3D" id="2.40.50.140">
    <property type="entry name" value="Nucleic acid-binding proteins"/>
    <property type="match status" value="1"/>
</dbReference>
<evidence type="ECO:0000259" key="1">
    <source>
        <dbReference type="Pfam" id="PF00313"/>
    </source>
</evidence>
<proteinExistence type="predicted"/>
<accession>A0ABU9HNF7</accession>
<keyword evidence="3" id="KW-1185">Reference proteome</keyword>